<sequence>MADTSEGFAAIQRDLDRLEIWVEMNLMMFKRGKHRVLDLYCKYRYRLEADLLKSSSAEKDLGVLVGDKLFMRQQCALEARRASSIIGCIRTSVDNRSRVVILPLYFTESQSSPDRRAL</sequence>
<reference evidence="1" key="1">
    <citation type="submission" date="2019-10" db="EMBL/GenBank/DDBJ databases">
        <authorList>
            <person name="Soares A.E.R."/>
            <person name="Aleixo A."/>
            <person name="Schneider P."/>
            <person name="Miyaki C.Y."/>
            <person name="Schneider M.P."/>
            <person name="Mello C."/>
            <person name="Vasconcelos A.T.R."/>
        </authorList>
    </citation>
    <scope>NUCLEOTIDE SEQUENCE</scope>
    <source>
        <tissue evidence="1">Muscle</tissue>
    </source>
</reference>
<accession>A0ABQ9D8E3</accession>
<protein>
    <submittedName>
        <fullName evidence="1">Rna-directed dna polymerase from mobile element jockey-like</fullName>
    </submittedName>
</protein>
<comment type="caution">
    <text evidence="1">The sequence shown here is derived from an EMBL/GenBank/DDBJ whole genome shotgun (WGS) entry which is preliminary data.</text>
</comment>
<keyword evidence="2" id="KW-1185">Reference proteome</keyword>
<gene>
    <name evidence="1" type="ORF">WISP_72531</name>
</gene>
<organism evidence="1 2">
    <name type="scientific">Willisornis vidua</name>
    <name type="common">Xingu scale-backed antbird</name>
    <dbReference type="NCBI Taxonomy" id="1566151"/>
    <lineage>
        <taxon>Eukaryota</taxon>
        <taxon>Metazoa</taxon>
        <taxon>Chordata</taxon>
        <taxon>Craniata</taxon>
        <taxon>Vertebrata</taxon>
        <taxon>Euteleostomi</taxon>
        <taxon>Archelosauria</taxon>
        <taxon>Archosauria</taxon>
        <taxon>Dinosauria</taxon>
        <taxon>Saurischia</taxon>
        <taxon>Theropoda</taxon>
        <taxon>Coelurosauria</taxon>
        <taxon>Aves</taxon>
        <taxon>Neognathae</taxon>
        <taxon>Neoaves</taxon>
        <taxon>Telluraves</taxon>
        <taxon>Australaves</taxon>
        <taxon>Passeriformes</taxon>
        <taxon>Thamnophilidae</taxon>
        <taxon>Willisornis</taxon>
    </lineage>
</organism>
<proteinExistence type="predicted"/>
<evidence type="ECO:0000313" key="2">
    <source>
        <dbReference type="Proteomes" id="UP001145742"/>
    </source>
</evidence>
<evidence type="ECO:0000313" key="1">
    <source>
        <dbReference type="EMBL" id="KAJ7416286.1"/>
    </source>
</evidence>
<name>A0ABQ9D8E3_9PASS</name>
<dbReference type="EMBL" id="WHWB01033842">
    <property type="protein sequence ID" value="KAJ7416286.1"/>
    <property type="molecule type" value="Genomic_DNA"/>
</dbReference>
<dbReference type="PANTHER" id="PTHR33332">
    <property type="entry name" value="REVERSE TRANSCRIPTASE DOMAIN-CONTAINING PROTEIN"/>
    <property type="match status" value="1"/>
</dbReference>
<dbReference type="Proteomes" id="UP001145742">
    <property type="component" value="Unassembled WGS sequence"/>
</dbReference>